<keyword evidence="4" id="KW-1185">Reference proteome</keyword>
<accession>W6UUH4</accession>
<dbReference type="KEGG" id="egl:EGR_03028"/>
<evidence type="ECO:0000313" key="4">
    <source>
        <dbReference type="Proteomes" id="UP000019149"/>
    </source>
</evidence>
<keyword evidence="2" id="KW-0472">Membrane</keyword>
<comment type="caution">
    <text evidence="3">The sequence shown here is derived from an EMBL/GenBank/DDBJ whole genome shotgun (WGS) entry which is preliminary data.</text>
</comment>
<keyword evidence="2" id="KW-0812">Transmembrane</keyword>
<dbReference type="AlphaFoldDB" id="W6UUH4"/>
<evidence type="ECO:0000256" key="1">
    <source>
        <dbReference type="SAM" id="MobiDB-lite"/>
    </source>
</evidence>
<gene>
    <name evidence="3" type="ORF">EGR_03028</name>
</gene>
<dbReference type="Proteomes" id="UP000019149">
    <property type="component" value="Unassembled WGS sequence"/>
</dbReference>
<feature type="compositionally biased region" description="Low complexity" evidence="1">
    <location>
        <begin position="111"/>
        <end position="122"/>
    </location>
</feature>
<feature type="compositionally biased region" description="Pro residues" evidence="1">
    <location>
        <begin position="123"/>
        <end position="139"/>
    </location>
</feature>
<protein>
    <submittedName>
        <fullName evidence="3">Uncharacterized protein</fullName>
    </submittedName>
</protein>
<dbReference type="CTD" id="36338743"/>
<evidence type="ECO:0000256" key="2">
    <source>
        <dbReference type="SAM" id="Phobius"/>
    </source>
</evidence>
<feature type="region of interest" description="Disordered" evidence="1">
    <location>
        <begin position="105"/>
        <end position="139"/>
    </location>
</feature>
<keyword evidence="2" id="KW-1133">Transmembrane helix</keyword>
<dbReference type="RefSeq" id="XP_024353203.1">
    <property type="nucleotide sequence ID" value="XM_024492277.1"/>
</dbReference>
<evidence type="ECO:0000313" key="3">
    <source>
        <dbReference type="EMBL" id="EUB62007.1"/>
    </source>
</evidence>
<feature type="transmembrane region" description="Helical" evidence="2">
    <location>
        <begin position="69"/>
        <end position="92"/>
    </location>
</feature>
<dbReference type="GeneID" id="36338743"/>
<feature type="transmembrane region" description="Helical" evidence="2">
    <location>
        <begin position="21"/>
        <end position="41"/>
    </location>
</feature>
<dbReference type="OrthoDB" id="10450235at2759"/>
<reference evidence="3 4" key="1">
    <citation type="journal article" date="2013" name="Nat. Genet.">
        <title>The genome of the hydatid tapeworm Echinococcus granulosus.</title>
        <authorList>
            <person name="Zheng H."/>
            <person name="Zhang W."/>
            <person name="Zhang L."/>
            <person name="Zhang Z."/>
            <person name="Li J."/>
            <person name="Lu G."/>
            <person name="Zhu Y."/>
            <person name="Wang Y."/>
            <person name="Huang Y."/>
            <person name="Liu J."/>
            <person name="Kang H."/>
            <person name="Chen J."/>
            <person name="Wang L."/>
            <person name="Chen A."/>
            <person name="Yu S."/>
            <person name="Gao Z."/>
            <person name="Jin L."/>
            <person name="Gu W."/>
            <person name="Wang Z."/>
            <person name="Zhao L."/>
            <person name="Shi B."/>
            <person name="Wen H."/>
            <person name="Lin R."/>
            <person name="Jones M.K."/>
            <person name="Brejova B."/>
            <person name="Vinar T."/>
            <person name="Zhao G."/>
            <person name="McManus D.P."/>
            <person name="Chen Z."/>
            <person name="Zhou Y."/>
            <person name="Wang S."/>
        </authorList>
    </citation>
    <scope>NUCLEOTIDE SEQUENCE [LARGE SCALE GENOMIC DNA]</scope>
</reference>
<name>W6UUH4_ECHGR</name>
<proteinExistence type="predicted"/>
<sequence length="139" mass="15404">MGQSQSVLGEWASAHEMICKILSGCLLIFSLSFIIAGAALISQNAGPWDMDHETFEQATSRQSRYGGGIALVMLGVFFLFGGVTSFCCSFQLKFFRKAVEPRDYNRPINEQQPYPNYSSQSQPYPPMPPVPAQPPPYSE</sequence>
<organism evidence="3 4">
    <name type="scientific">Echinococcus granulosus</name>
    <name type="common">Hydatid tapeworm</name>
    <dbReference type="NCBI Taxonomy" id="6210"/>
    <lineage>
        <taxon>Eukaryota</taxon>
        <taxon>Metazoa</taxon>
        <taxon>Spiralia</taxon>
        <taxon>Lophotrochozoa</taxon>
        <taxon>Platyhelminthes</taxon>
        <taxon>Cestoda</taxon>
        <taxon>Eucestoda</taxon>
        <taxon>Cyclophyllidea</taxon>
        <taxon>Taeniidae</taxon>
        <taxon>Echinococcus</taxon>
        <taxon>Echinococcus granulosus group</taxon>
    </lineage>
</organism>
<dbReference type="EMBL" id="APAU02000015">
    <property type="protein sequence ID" value="EUB62007.1"/>
    <property type="molecule type" value="Genomic_DNA"/>
</dbReference>